<dbReference type="RefSeq" id="WP_103126970.1">
    <property type="nucleotide sequence ID" value="NZ_DF978454.1"/>
</dbReference>
<organism evidence="2 3">
    <name type="scientific">Nostoc cycadae WK-1</name>
    <dbReference type="NCBI Taxonomy" id="1861711"/>
    <lineage>
        <taxon>Bacteria</taxon>
        <taxon>Bacillati</taxon>
        <taxon>Cyanobacteriota</taxon>
        <taxon>Cyanophyceae</taxon>
        <taxon>Nostocales</taxon>
        <taxon>Nostocaceae</taxon>
        <taxon>Nostoc</taxon>
    </lineage>
</organism>
<comment type="caution">
    <text evidence="2">The sequence shown here is derived from an EMBL/GenBank/DDBJ whole genome shotgun (WGS) entry which is preliminary data.</text>
</comment>
<dbReference type="NCBIfam" id="TIGR01764">
    <property type="entry name" value="excise"/>
    <property type="match status" value="1"/>
</dbReference>
<protein>
    <submittedName>
        <fullName evidence="2">Excisionase family protein</fullName>
    </submittedName>
</protein>
<dbReference type="SUPFAM" id="SSF46955">
    <property type="entry name" value="Putative DNA-binding domain"/>
    <property type="match status" value="1"/>
</dbReference>
<dbReference type="EMBL" id="BDGE01000113">
    <property type="protein sequence ID" value="GBE95629.1"/>
    <property type="molecule type" value="Genomic_DNA"/>
</dbReference>
<keyword evidence="3" id="KW-1185">Reference proteome</keyword>
<dbReference type="InterPro" id="IPR009061">
    <property type="entry name" value="DNA-bd_dom_put_sf"/>
</dbReference>
<evidence type="ECO:0000313" key="3">
    <source>
        <dbReference type="Proteomes" id="UP000236527"/>
    </source>
</evidence>
<evidence type="ECO:0000259" key="1">
    <source>
        <dbReference type="Pfam" id="PF12728"/>
    </source>
</evidence>
<reference evidence="3" key="1">
    <citation type="journal article" date="2018" name="Genome Announc.">
        <title>Draft Genome Sequence of the Nitrogen-Fixing and Hormogonia-Inducing Cyanobacterium Nostoc cycadae Strain WK-1, Isolated from the Coralloid Roots of Cycas revoluta.</title>
        <authorList>
            <person name="Kanesaki Y."/>
            <person name="Hirose M."/>
            <person name="Hirose Y."/>
            <person name="Fujisawa T."/>
            <person name="Nakamura Y."/>
            <person name="Watanabe S."/>
            <person name="Matsunaga S."/>
            <person name="Uchida H."/>
            <person name="Murakami A."/>
        </authorList>
    </citation>
    <scope>NUCLEOTIDE SEQUENCE [LARGE SCALE GENOMIC DNA]</scope>
    <source>
        <strain evidence="3">WK-1</strain>
    </source>
</reference>
<accession>A0A2H6LQY9</accession>
<dbReference type="GO" id="GO:0003677">
    <property type="term" value="F:DNA binding"/>
    <property type="evidence" value="ECO:0007669"/>
    <property type="project" value="InterPro"/>
</dbReference>
<sequence>MNKQEAADFLDVSVRALERYVQQGKISVRYEKGKTRPTANFDATELEAFKKELNQPTIKPAVETRQITTEQQPKTANLTYSSGEITGFGEVDEILEFGEIGVVDKLSSIIELLLGKGETQPVVSIADKLLLTLAEAQALTGLSREMLRDAITSDKLKAKVIGKGWRIKRSDLNTYVEQLF</sequence>
<dbReference type="Proteomes" id="UP000236527">
    <property type="component" value="Unassembled WGS sequence"/>
</dbReference>
<gene>
    <name evidence="2" type="ORF">NCWK1_5417</name>
</gene>
<dbReference type="AlphaFoldDB" id="A0A2H6LQY9"/>
<feature type="domain" description="Helix-turn-helix" evidence="1">
    <location>
        <begin position="130"/>
        <end position="178"/>
    </location>
</feature>
<evidence type="ECO:0000313" key="2">
    <source>
        <dbReference type="EMBL" id="GBE95629.1"/>
    </source>
</evidence>
<name>A0A2H6LQY9_9NOSO</name>
<dbReference type="InterPro" id="IPR041657">
    <property type="entry name" value="HTH_17"/>
</dbReference>
<dbReference type="Pfam" id="PF12728">
    <property type="entry name" value="HTH_17"/>
    <property type="match status" value="1"/>
</dbReference>
<dbReference type="InterPro" id="IPR010093">
    <property type="entry name" value="SinI_DNA-bd"/>
</dbReference>
<proteinExistence type="predicted"/>